<feature type="non-terminal residue" evidence="2">
    <location>
        <position position="178"/>
    </location>
</feature>
<reference evidence="2" key="1">
    <citation type="submission" date="2021-02" db="EMBL/GenBank/DDBJ databases">
        <authorList>
            <person name="Nowell W R."/>
        </authorList>
    </citation>
    <scope>NUCLEOTIDE SEQUENCE</scope>
</reference>
<dbReference type="AlphaFoldDB" id="A0A820A7M1"/>
<dbReference type="PANTHER" id="PTHR43215">
    <property type="entry name" value="RADIAL SPOKE HEAD 1 HOMOLOG"/>
    <property type="match status" value="1"/>
</dbReference>
<keyword evidence="1" id="KW-0677">Repeat</keyword>
<gene>
    <name evidence="2" type="ORF">JBS370_LOCUS35834</name>
</gene>
<evidence type="ECO:0000313" key="2">
    <source>
        <dbReference type="EMBL" id="CAF4187169.1"/>
    </source>
</evidence>
<dbReference type="PANTHER" id="PTHR43215:SF14">
    <property type="entry name" value="RADIAL SPOKE HEAD 1 HOMOLOG"/>
    <property type="match status" value="1"/>
</dbReference>
<proteinExistence type="predicted"/>
<dbReference type="EMBL" id="CAJOBD010013075">
    <property type="protein sequence ID" value="CAF4187169.1"/>
    <property type="molecule type" value="Genomic_DNA"/>
</dbReference>
<dbReference type="Gene3D" id="2.20.110.10">
    <property type="entry name" value="Histone H3 K4-specific methyltransferase SET7/9 N-terminal domain"/>
    <property type="match status" value="1"/>
</dbReference>
<accession>A0A820A7M1</accession>
<dbReference type="Pfam" id="PF02493">
    <property type="entry name" value="MORN"/>
    <property type="match status" value="3"/>
</dbReference>
<dbReference type="Proteomes" id="UP000663836">
    <property type="component" value="Unassembled WGS sequence"/>
</dbReference>
<evidence type="ECO:0000256" key="1">
    <source>
        <dbReference type="ARBA" id="ARBA00022737"/>
    </source>
</evidence>
<comment type="caution">
    <text evidence="2">The sequence shown here is derived from an EMBL/GenBank/DDBJ whole genome shotgun (WGS) entry which is preliminary data.</text>
</comment>
<protein>
    <submittedName>
        <fullName evidence="2">Uncharacterized protein</fullName>
    </submittedName>
</protein>
<name>A0A820A7M1_9BILA</name>
<evidence type="ECO:0000313" key="3">
    <source>
        <dbReference type="Proteomes" id="UP000663836"/>
    </source>
</evidence>
<dbReference type="InterPro" id="IPR003409">
    <property type="entry name" value="MORN"/>
</dbReference>
<dbReference type="SUPFAM" id="SSF82185">
    <property type="entry name" value="Histone H3 K4-specific methyltransferase SET7/9 N-terminal domain"/>
    <property type="match status" value="1"/>
</dbReference>
<organism evidence="2 3">
    <name type="scientific">Rotaria sordida</name>
    <dbReference type="NCBI Taxonomy" id="392033"/>
    <lineage>
        <taxon>Eukaryota</taxon>
        <taxon>Metazoa</taxon>
        <taxon>Spiralia</taxon>
        <taxon>Gnathifera</taxon>
        <taxon>Rotifera</taxon>
        <taxon>Eurotatoria</taxon>
        <taxon>Bdelloidea</taxon>
        <taxon>Philodinida</taxon>
        <taxon>Philodinidae</taxon>
        <taxon>Rotaria</taxon>
    </lineage>
</organism>
<sequence>MSATSSFDVRSIKLYPRDSGARNSDDERDDIIYIGLVPEISAIKRKEDKFYQQHLPIDDGIFDGTVNEKILREGLGTFSSNNGERYHSGQWKNDKPHGYGYRFDKYASVIYYGEFDDKTLQEGYGKLKLDDGYLYEGKIKDDKFHGLGSLTIQIKDLPDMNQPNARKECLRVIADWKE</sequence>